<name>A0A222MX65_9BACT</name>
<dbReference type="RefSeq" id="WP_094325298.1">
    <property type="nucleotide sequence ID" value="NZ_CP022347.1"/>
</dbReference>
<protein>
    <submittedName>
        <fullName evidence="8">Putative membrane protein, YeiH/YadS family</fullName>
    </submittedName>
</protein>
<dbReference type="PANTHER" id="PTHR30106:SF2">
    <property type="entry name" value="UPF0324 INNER MEMBRANE PROTEIN YEIH"/>
    <property type="match status" value="1"/>
</dbReference>
<keyword evidence="5 7" id="KW-1133">Transmembrane helix</keyword>
<evidence type="ECO:0000313" key="9">
    <source>
        <dbReference type="Proteomes" id="UP000201169"/>
    </source>
</evidence>
<organism evidence="8 9">
    <name type="scientific">Campylobacter avium LMG 24591</name>
    <dbReference type="NCBI Taxonomy" id="522484"/>
    <lineage>
        <taxon>Bacteria</taxon>
        <taxon>Pseudomonadati</taxon>
        <taxon>Campylobacterota</taxon>
        <taxon>Epsilonproteobacteria</taxon>
        <taxon>Campylobacterales</taxon>
        <taxon>Campylobacteraceae</taxon>
        <taxon>Campylobacter</taxon>
    </lineage>
</organism>
<feature type="transmembrane region" description="Helical" evidence="7">
    <location>
        <begin position="117"/>
        <end position="136"/>
    </location>
</feature>
<evidence type="ECO:0000256" key="3">
    <source>
        <dbReference type="ARBA" id="ARBA00022475"/>
    </source>
</evidence>
<keyword evidence="3" id="KW-1003">Cell membrane</keyword>
<dbReference type="Proteomes" id="UP000201169">
    <property type="component" value="Chromosome"/>
</dbReference>
<feature type="transmembrane region" description="Helical" evidence="7">
    <location>
        <begin position="148"/>
        <end position="168"/>
    </location>
</feature>
<feature type="transmembrane region" description="Helical" evidence="7">
    <location>
        <begin position="265"/>
        <end position="286"/>
    </location>
</feature>
<dbReference type="KEGG" id="cavi:CAV_0881"/>
<keyword evidence="9" id="KW-1185">Reference proteome</keyword>
<comment type="similarity">
    <text evidence="2">Belongs to the UPF0324 family.</text>
</comment>
<dbReference type="Pfam" id="PF03601">
    <property type="entry name" value="Cons_hypoth698"/>
    <property type="match status" value="1"/>
</dbReference>
<dbReference type="InterPro" id="IPR018383">
    <property type="entry name" value="UPF0324_pro"/>
</dbReference>
<dbReference type="GO" id="GO:0005886">
    <property type="term" value="C:plasma membrane"/>
    <property type="evidence" value="ECO:0007669"/>
    <property type="project" value="UniProtKB-SubCell"/>
</dbReference>
<evidence type="ECO:0000256" key="4">
    <source>
        <dbReference type="ARBA" id="ARBA00022692"/>
    </source>
</evidence>
<accession>A0A222MX65</accession>
<evidence type="ECO:0000256" key="5">
    <source>
        <dbReference type="ARBA" id="ARBA00022989"/>
    </source>
</evidence>
<feature type="transmembrane region" description="Helical" evidence="7">
    <location>
        <begin position="180"/>
        <end position="202"/>
    </location>
</feature>
<keyword evidence="4 7" id="KW-0812">Transmembrane</keyword>
<feature type="transmembrane region" description="Helical" evidence="7">
    <location>
        <begin position="239"/>
        <end position="259"/>
    </location>
</feature>
<feature type="transmembrane region" description="Helical" evidence="7">
    <location>
        <begin position="298"/>
        <end position="323"/>
    </location>
</feature>
<evidence type="ECO:0000256" key="2">
    <source>
        <dbReference type="ARBA" id="ARBA00007977"/>
    </source>
</evidence>
<sequence>MLYGLLFTFLLSILAFFLSKLSFIEALHLSPLILAIFLGLLFSKLYFNKNELFASGVAFSAKKILRLGIILYAFNISLSEILSLGFSGILASLIMISFVLILGFYIGVRFFKLDKELSILVCIGSAICGAAAVLALESALKSKAYKGVIAVSTVVLFGLLSMLLYPILYNSILDFKPLEMGFFIGLSLHEVANVVGAGAAISEEAANSALIVKMIRVILLVPALLIISFLFSKNSKDKALHIPYFALIFLALIIVNSLFALNENLIFVCKFLSLIFLSMAMAALGLQINIKSLAKQGLNSFAFAFVLFLLLGGLGYILTILFVA</sequence>
<feature type="transmembrane region" description="Helical" evidence="7">
    <location>
        <begin position="59"/>
        <end position="78"/>
    </location>
</feature>
<evidence type="ECO:0000256" key="6">
    <source>
        <dbReference type="ARBA" id="ARBA00023136"/>
    </source>
</evidence>
<dbReference type="EMBL" id="CP022347">
    <property type="protein sequence ID" value="ASQ30543.1"/>
    <property type="molecule type" value="Genomic_DNA"/>
</dbReference>
<evidence type="ECO:0000256" key="7">
    <source>
        <dbReference type="SAM" id="Phobius"/>
    </source>
</evidence>
<comment type="subcellular location">
    <subcellularLocation>
        <location evidence="1">Cell membrane</location>
        <topology evidence="1">Multi-pass membrane protein</topology>
    </subcellularLocation>
</comment>
<evidence type="ECO:0000313" key="8">
    <source>
        <dbReference type="EMBL" id="ASQ30543.1"/>
    </source>
</evidence>
<dbReference type="AlphaFoldDB" id="A0A222MX65"/>
<keyword evidence="6 7" id="KW-0472">Membrane</keyword>
<feature type="transmembrane region" description="Helical" evidence="7">
    <location>
        <begin position="84"/>
        <end position="105"/>
    </location>
</feature>
<gene>
    <name evidence="8" type="ORF">CAV_0881</name>
</gene>
<proteinExistence type="inferred from homology"/>
<dbReference type="OrthoDB" id="9805703at2"/>
<evidence type="ECO:0000256" key="1">
    <source>
        <dbReference type="ARBA" id="ARBA00004651"/>
    </source>
</evidence>
<feature type="transmembrane region" description="Helical" evidence="7">
    <location>
        <begin position="29"/>
        <end position="47"/>
    </location>
</feature>
<reference evidence="8 9" key="1">
    <citation type="submission" date="2017-07" db="EMBL/GenBank/DDBJ databases">
        <title>Analysis of two Campylobacter avium genomes and identification of a novel hippuricase gene.</title>
        <authorList>
            <person name="Miller W.G."/>
            <person name="Chapman M.H."/>
            <person name="Yee E."/>
            <person name="Revez J."/>
            <person name="Bono J.L."/>
            <person name="Rossi M."/>
        </authorList>
    </citation>
    <scope>NUCLEOTIDE SEQUENCE [LARGE SCALE GENOMIC DNA]</scope>
    <source>
        <strain evidence="8 9">LMG 24591</strain>
    </source>
</reference>
<dbReference type="PANTHER" id="PTHR30106">
    <property type="entry name" value="INNER MEMBRANE PROTEIN YEIH-RELATED"/>
    <property type="match status" value="1"/>
</dbReference>
<feature type="transmembrane region" description="Helical" evidence="7">
    <location>
        <begin position="214"/>
        <end position="232"/>
    </location>
</feature>